<sequence length="52" mass="5877">MDLRWTCWMAEWAVWPCRAWNSNAVCCGRGIRPRSGTLQNPSGPRSSGAHRC</sequence>
<evidence type="ECO:0000313" key="3">
    <source>
        <dbReference type="Proteomes" id="UP001189429"/>
    </source>
</evidence>
<protein>
    <submittedName>
        <fullName evidence="2">Uncharacterized protein</fullName>
    </submittedName>
</protein>
<evidence type="ECO:0000256" key="1">
    <source>
        <dbReference type="SAM" id="MobiDB-lite"/>
    </source>
</evidence>
<feature type="non-terminal residue" evidence="2">
    <location>
        <position position="52"/>
    </location>
</feature>
<dbReference type="Proteomes" id="UP001189429">
    <property type="component" value="Unassembled WGS sequence"/>
</dbReference>
<accession>A0ABN9Y045</accession>
<gene>
    <name evidence="2" type="ORF">PCOR1329_LOCUS81359</name>
</gene>
<name>A0ABN9Y045_9DINO</name>
<comment type="caution">
    <text evidence="2">The sequence shown here is derived from an EMBL/GenBank/DDBJ whole genome shotgun (WGS) entry which is preliminary data.</text>
</comment>
<evidence type="ECO:0000313" key="2">
    <source>
        <dbReference type="EMBL" id="CAK0905787.1"/>
    </source>
</evidence>
<reference evidence="2" key="1">
    <citation type="submission" date="2023-10" db="EMBL/GenBank/DDBJ databases">
        <authorList>
            <person name="Chen Y."/>
            <person name="Shah S."/>
            <person name="Dougan E. K."/>
            <person name="Thang M."/>
            <person name="Chan C."/>
        </authorList>
    </citation>
    <scope>NUCLEOTIDE SEQUENCE [LARGE SCALE GENOMIC DNA]</scope>
</reference>
<proteinExistence type="predicted"/>
<feature type="compositionally biased region" description="Polar residues" evidence="1">
    <location>
        <begin position="36"/>
        <end position="45"/>
    </location>
</feature>
<organism evidence="2 3">
    <name type="scientific">Prorocentrum cordatum</name>
    <dbReference type="NCBI Taxonomy" id="2364126"/>
    <lineage>
        <taxon>Eukaryota</taxon>
        <taxon>Sar</taxon>
        <taxon>Alveolata</taxon>
        <taxon>Dinophyceae</taxon>
        <taxon>Prorocentrales</taxon>
        <taxon>Prorocentraceae</taxon>
        <taxon>Prorocentrum</taxon>
    </lineage>
</organism>
<dbReference type="EMBL" id="CAUYUJ010021613">
    <property type="protein sequence ID" value="CAK0905787.1"/>
    <property type="molecule type" value="Genomic_DNA"/>
</dbReference>
<keyword evidence="3" id="KW-1185">Reference proteome</keyword>
<feature type="region of interest" description="Disordered" evidence="1">
    <location>
        <begin position="33"/>
        <end position="52"/>
    </location>
</feature>